<evidence type="ECO:0000256" key="2">
    <source>
        <dbReference type="ARBA" id="ARBA00022448"/>
    </source>
</evidence>
<feature type="domain" description="SecD export protein N-terminal TM" evidence="11">
    <location>
        <begin position="1"/>
        <end position="102"/>
    </location>
</feature>
<evidence type="ECO:0000313" key="14">
    <source>
        <dbReference type="EMBL" id="GHA15234.1"/>
    </source>
</evidence>
<dbReference type="Pfam" id="PF02355">
    <property type="entry name" value="SecD_SecF_C"/>
    <property type="match status" value="1"/>
</dbReference>
<dbReference type="InterPro" id="IPR054384">
    <property type="entry name" value="SecDF_P1_head"/>
</dbReference>
<dbReference type="Pfam" id="PF13721">
    <property type="entry name" value="SecD-TM1"/>
    <property type="match status" value="1"/>
</dbReference>
<evidence type="ECO:0000256" key="3">
    <source>
        <dbReference type="ARBA" id="ARBA00022475"/>
    </source>
</evidence>
<feature type="domain" description="Protein translocase subunit SecDF P1" evidence="12">
    <location>
        <begin position="230"/>
        <end position="288"/>
    </location>
</feature>
<evidence type="ECO:0000256" key="5">
    <source>
        <dbReference type="ARBA" id="ARBA00022927"/>
    </source>
</evidence>
<dbReference type="NCBIfam" id="TIGR00916">
    <property type="entry name" value="2A0604s01"/>
    <property type="match status" value="1"/>
</dbReference>
<dbReference type="GO" id="GO:0006605">
    <property type="term" value="P:protein targeting"/>
    <property type="evidence" value="ECO:0007669"/>
    <property type="project" value="UniProtKB-UniRule"/>
</dbReference>
<dbReference type="AlphaFoldDB" id="A0A918VPR9"/>
<keyword evidence="2 9" id="KW-0813">Transport</keyword>
<feature type="domain" description="Protein export membrane protein SecD/SecF C-terminal" evidence="10">
    <location>
        <begin position="438"/>
        <end position="606"/>
    </location>
</feature>
<comment type="function">
    <text evidence="9">Part of the Sec protein translocase complex. Interacts with the SecYEG preprotein conducting channel. SecDF uses the proton motive force (PMF) to complete protein translocation after the ATP-dependent function of SecA.</text>
</comment>
<dbReference type="Proteomes" id="UP000614811">
    <property type="component" value="Unassembled WGS sequence"/>
</dbReference>
<evidence type="ECO:0000256" key="6">
    <source>
        <dbReference type="ARBA" id="ARBA00022989"/>
    </source>
</evidence>
<dbReference type="SUPFAM" id="SSF82866">
    <property type="entry name" value="Multidrug efflux transporter AcrB transmembrane domain"/>
    <property type="match status" value="1"/>
</dbReference>
<dbReference type="PRINTS" id="PR00702">
    <property type="entry name" value="ACRIFLAVINRP"/>
</dbReference>
<evidence type="ECO:0000259" key="11">
    <source>
        <dbReference type="Pfam" id="PF13721"/>
    </source>
</evidence>
<evidence type="ECO:0000259" key="13">
    <source>
        <dbReference type="Pfam" id="PF22599"/>
    </source>
</evidence>
<dbReference type="PANTHER" id="PTHR30081">
    <property type="entry name" value="PROTEIN-EXPORT MEMBRANE PROTEIN SEC"/>
    <property type="match status" value="1"/>
</dbReference>
<comment type="caution">
    <text evidence="9">Lacks conserved residue(s) required for the propagation of feature annotation.</text>
</comment>
<proteinExistence type="inferred from homology"/>
<evidence type="ECO:0000259" key="12">
    <source>
        <dbReference type="Pfam" id="PF21760"/>
    </source>
</evidence>
<keyword evidence="4 9" id="KW-0812">Transmembrane</keyword>
<dbReference type="InterPro" id="IPR022646">
    <property type="entry name" value="SecD/SecF_CS"/>
</dbReference>
<feature type="transmembrane region" description="Helical" evidence="9">
    <location>
        <begin position="481"/>
        <end position="501"/>
    </location>
</feature>
<evidence type="ECO:0000313" key="15">
    <source>
        <dbReference type="Proteomes" id="UP000614811"/>
    </source>
</evidence>
<keyword evidence="8 9" id="KW-0472">Membrane</keyword>
<dbReference type="Gene3D" id="3.30.70.3400">
    <property type="match status" value="2"/>
</dbReference>
<dbReference type="InterPro" id="IPR048631">
    <property type="entry name" value="SecD_1st"/>
</dbReference>
<evidence type="ECO:0000256" key="8">
    <source>
        <dbReference type="ARBA" id="ARBA00023136"/>
    </source>
</evidence>
<comment type="subcellular location">
    <subcellularLocation>
        <location evidence="1 9">Cell membrane</location>
        <topology evidence="1 9">Multi-pass membrane protein</topology>
    </subcellularLocation>
</comment>
<evidence type="ECO:0000256" key="9">
    <source>
        <dbReference type="HAMAP-Rule" id="MF_01463"/>
    </source>
</evidence>
<feature type="transmembrane region" description="Helical" evidence="9">
    <location>
        <begin position="583"/>
        <end position="608"/>
    </location>
</feature>
<accession>A0A918VPR9</accession>
<keyword evidence="7 9" id="KW-0811">Translocation</keyword>
<dbReference type="InterPro" id="IPR048634">
    <property type="entry name" value="SecD_SecF_C"/>
</dbReference>
<keyword evidence="5 9" id="KW-0653">Protein transport</keyword>
<feature type="transmembrane region" description="Helical" evidence="9">
    <location>
        <begin position="457"/>
        <end position="476"/>
    </location>
</feature>
<keyword evidence="3 9" id="KW-1003">Cell membrane</keyword>
<sequence>MNKNPTWKYLLLLFIIAFGVIYATPNLFQAEPGLQVVGARTAEVDNTVMERVKTTLETAGIEVKSITLEPGKVRARLGSEDDQTRGQRILKEELGDLYPVAMADLTTTPDWLQSLGGAPMYLGLDLRGGVHFLLQVDMDAAEKKANDDYYEDIRKLLREEGLRYSGINQQADGSITIRFTDEEVRDQSYDQVSAKYPELQRLESEQDGSYILTIEVNETALAEIRGAALKKNMLALRNRIDQLGVSEPVIQQQGVDRIVVQLPGVKDPSIAKEILGKTATLQIHLVDEDNQASNVRGRVPSGSERFYFRDGTPILLQKRVLYSGENIIDASAGFSQQDGGPVVNIRLDAKGTTINADVTGDNIGNRMAVVYVESIPETVTGPDGEVKIVTKEVKEVITAPRINDQLGKSFIITGLDGSKEAQDIALLLRAGSLAAPVYIIEERTVGPSLGAENISKGFKSVAIGFMLVLVFMAIFYRVFGLVASFALVLNLVIIVGVLSLLQATLTLPGVAGLVLTVGMAVDANVLIFERIREEIADGASPQMAIHRGYDNAFSTIIDANLTTLIAALVLFNFGTGPIRGFAITLSIGIATSMVTAIFVSRVLINFIYGNRRLEKLAI</sequence>
<evidence type="ECO:0000256" key="4">
    <source>
        <dbReference type="ARBA" id="ARBA00022692"/>
    </source>
</evidence>
<protein>
    <recommendedName>
        <fullName evidence="9">Protein translocase subunit SecD</fullName>
    </recommendedName>
</protein>
<gene>
    <name evidence="9 14" type="primary">secD</name>
    <name evidence="14" type="ORF">GCM10008090_25990</name>
</gene>
<keyword evidence="15" id="KW-1185">Reference proteome</keyword>
<feature type="domain" description="SecDF P1 head subdomain" evidence="13">
    <location>
        <begin position="304"/>
        <end position="435"/>
    </location>
</feature>
<keyword evidence="6 9" id="KW-1133">Transmembrane helix</keyword>
<comment type="subunit">
    <text evidence="9">Forms a complex with SecF. Part of the essential Sec protein translocation apparatus which comprises SecA, SecYEG and auxiliary proteins SecDF-YajC and YidC.</text>
</comment>
<comment type="similarity">
    <text evidence="9">Belongs to the SecD/SecF family. SecD subfamily.</text>
</comment>
<dbReference type="NCBIfam" id="TIGR01129">
    <property type="entry name" value="secD"/>
    <property type="match status" value="1"/>
</dbReference>
<evidence type="ECO:0000259" key="10">
    <source>
        <dbReference type="Pfam" id="PF02355"/>
    </source>
</evidence>
<feature type="transmembrane region" description="Helical" evidence="9">
    <location>
        <begin position="507"/>
        <end position="528"/>
    </location>
</feature>
<dbReference type="Gene3D" id="1.20.1640.10">
    <property type="entry name" value="Multidrug efflux transporter AcrB transmembrane domain"/>
    <property type="match status" value="1"/>
</dbReference>
<dbReference type="InterPro" id="IPR022813">
    <property type="entry name" value="SecD/SecF_arch_bac"/>
</dbReference>
<dbReference type="InterPro" id="IPR001036">
    <property type="entry name" value="Acrflvin-R"/>
</dbReference>
<organism evidence="14 15">
    <name type="scientific">Arenicella chitinivorans</name>
    <dbReference type="NCBI Taxonomy" id="1329800"/>
    <lineage>
        <taxon>Bacteria</taxon>
        <taxon>Pseudomonadati</taxon>
        <taxon>Pseudomonadota</taxon>
        <taxon>Gammaproteobacteria</taxon>
        <taxon>Arenicellales</taxon>
        <taxon>Arenicellaceae</taxon>
        <taxon>Arenicella</taxon>
    </lineage>
</organism>
<dbReference type="HAMAP" id="MF_01463_B">
    <property type="entry name" value="SecD_B"/>
    <property type="match status" value="1"/>
</dbReference>
<reference evidence="14" key="2">
    <citation type="submission" date="2020-09" db="EMBL/GenBank/DDBJ databases">
        <authorList>
            <person name="Sun Q."/>
            <person name="Kim S."/>
        </authorList>
    </citation>
    <scope>NUCLEOTIDE SEQUENCE</scope>
    <source>
        <strain evidence="14">KCTC 12711</strain>
    </source>
</reference>
<dbReference type="InterPro" id="IPR005791">
    <property type="entry name" value="SecD"/>
</dbReference>
<dbReference type="Pfam" id="PF21760">
    <property type="entry name" value="SecD_1st"/>
    <property type="match status" value="1"/>
</dbReference>
<dbReference type="InterPro" id="IPR055344">
    <property type="entry name" value="SecD_SecF_C_bact"/>
</dbReference>
<dbReference type="RefSeq" id="WP_189401987.1">
    <property type="nucleotide sequence ID" value="NZ_BMXA01000005.1"/>
</dbReference>
<comment type="caution">
    <text evidence="14">The sequence shown here is derived from an EMBL/GenBank/DDBJ whole genome shotgun (WGS) entry which is preliminary data.</text>
</comment>
<dbReference type="GO" id="GO:0065002">
    <property type="term" value="P:intracellular protein transmembrane transport"/>
    <property type="evidence" value="ECO:0007669"/>
    <property type="project" value="UniProtKB-UniRule"/>
</dbReference>
<evidence type="ECO:0000256" key="1">
    <source>
        <dbReference type="ARBA" id="ARBA00004651"/>
    </source>
</evidence>
<evidence type="ECO:0000256" key="7">
    <source>
        <dbReference type="ARBA" id="ARBA00023010"/>
    </source>
</evidence>
<dbReference type="GO" id="GO:0043952">
    <property type="term" value="P:protein transport by the Sec complex"/>
    <property type="evidence" value="ECO:0007669"/>
    <property type="project" value="UniProtKB-UniRule"/>
</dbReference>
<dbReference type="EMBL" id="BMXA01000005">
    <property type="protein sequence ID" value="GHA15234.1"/>
    <property type="molecule type" value="Genomic_DNA"/>
</dbReference>
<dbReference type="FunFam" id="1.20.1640.10:FF:000004">
    <property type="entry name" value="Protein translocase subunit SecD"/>
    <property type="match status" value="1"/>
</dbReference>
<name>A0A918VPR9_9GAMM</name>
<dbReference type="GO" id="GO:0015450">
    <property type="term" value="F:protein-transporting ATPase activity"/>
    <property type="evidence" value="ECO:0007669"/>
    <property type="project" value="InterPro"/>
</dbReference>
<reference evidence="14" key="1">
    <citation type="journal article" date="2014" name="Int. J. Syst. Evol. Microbiol.">
        <title>Complete genome sequence of Corynebacterium casei LMG S-19264T (=DSM 44701T), isolated from a smear-ripened cheese.</title>
        <authorList>
            <consortium name="US DOE Joint Genome Institute (JGI-PGF)"/>
            <person name="Walter F."/>
            <person name="Albersmeier A."/>
            <person name="Kalinowski J."/>
            <person name="Ruckert C."/>
        </authorList>
    </citation>
    <scope>NUCLEOTIDE SEQUENCE</scope>
    <source>
        <strain evidence="14">KCTC 12711</strain>
    </source>
</reference>
<dbReference type="PANTHER" id="PTHR30081:SF1">
    <property type="entry name" value="PROTEIN TRANSLOCASE SUBUNIT SECD"/>
    <property type="match status" value="1"/>
</dbReference>
<dbReference type="Gene3D" id="3.30.1360.200">
    <property type="match status" value="1"/>
</dbReference>
<dbReference type="Pfam" id="PF22599">
    <property type="entry name" value="SecDF_P1_head"/>
    <property type="match status" value="1"/>
</dbReference>
<feature type="transmembrane region" description="Helical" evidence="9">
    <location>
        <begin position="549"/>
        <end position="571"/>
    </location>
</feature>
<dbReference type="GO" id="GO:0005886">
    <property type="term" value="C:plasma membrane"/>
    <property type="evidence" value="ECO:0007669"/>
    <property type="project" value="UniProtKB-SubCell"/>
</dbReference>
<dbReference type="Pfam" id="PF07549">
    <property type="entry name" value="Sec_GG"/>
    <property type="match status" value="1"/>
</dbReference>
<dbReference type="InterPro" id="IPR027398">
    <property type="entry name" value="SecD-TM"/>
</dbReference>